<evidence type="ECO:0000313" key="2">
    <source>
        <dbReference type="EMBL" id="QKK82653.1"/>
    </source>
</evidence>
<dbReference type="Gene3D" id="1.10.2080.10">
    <property type="entry name" value="Insect odorant-binding protein A10/Ejaculatory bulb-specific protein 3"/>
    <property type="match status" value="1"/>
</dbReference>
<organism evidence="2">
    <name type="scientific">Histia rhodope</name>
    <dbReference type="NCBI Taxonomy" id="1453155"/>
    <lineage>
        <taxon>Eukaryota</taxon>
        <taxon>Metazoa</taxon>
        <taxon>Ecdysozoa</taxon>
        <taxon>Arthropoda</taxon>
        <taxon>Hexapoda</taxon>
        <taxon>Insecta</taxon>
        <taxon>Pterygota</taxon>
        <taxon>Neoptera</taxon>
        <taxon>Endopterygota</taxon>
        <taxon>Lepidoptera</taxon>
        <taxon>Glossata</taxon>
        <taxon>Ditrysia</taxon>
        <taxon>Zygaenoidea</taxon>
        <taxon>Zygaenidae</taxon>
        <taxon>Chalcosiinae</taxon>
        <taxon>Histia</taxon>
    </lineage>
</organism>
<name>A0A6M9BJJ5_9NEOP</name>
<dbReference type="AlphaFoldDB" id="A0A6M9BJJ5"/>
<dbReference type="InterPro" id="IPR005055">
    <property type="entry name" value="A10/PebIII"/>
</dbReference>
<dbReference type="SUPFAM" id="SSF100910">
    <property type="entry name" value="Chemosensory protein Csp2"/>
    <property type="match status" value="1"/>
</dbReference>
<sequence length="115" mass="13149">MRYTLILVSVVLTSIASYPIDYDAFDQLNNPEIVQGIVKCFLDEGICNGIAEFYKPYVQEIVRTACAYCNDRQKTMAGEFFSSFRNNFPELMKTFAAKYDPEGKYIPQLFKSVNA</sequence>
<dbReference type="PANTHER" id="PTHR11257:SF13">
    <property type="entry name" value="GEO07322P1"/>
    <property type="match status" value="1"/>
</dbReference>
<feature type="signal peptide" evidence="1">
    <location>
        <begin position="1"/>
        <end position="17"/>
    </location>
</feature>
<accession>A0A6M9BJJ5</accession>
<dbReference type="InterPro" id="IPR036682">
    <property type="entry name" value="OS_D_A10/PebIII_sf"/>
</dbReference>
<dbReference type="Pfam" id="PF03392">
    <property type="entry name" value="OS-D"/>
    <property type="match status" value="1"/>
</dbReference>
<gene>
    <name evidence="2" type="primary">CSP9</name>
</gene>
<dbReference type="EMBL" id="MK887149">
    <property type="protein sequence ID" value="QKK82653.1"/>
    <property type="molecule type" value="mRNA"/>
</dbReference>
<protein>
    <submittedName>
        <fullName evidence="2">Chemosensory protein</fullName>
    </submittedName>
</protein>
<keyword evidence="1" id="KW-0732">Signal</keyword>
<feature type="chain" id="PRO_5026868312" evidence="1">
    <location>
        <begin position="18"/>
        <end position="115"/>
    </location>
</feature>
<dbReference type="PANTHER" id="PTHR11257">
    <property type="entry name" value="CHEMOSENSORY PROTEIN-RELATED"/>
    <property type="match status" value="1"/>
</dbReference>
<evidence type="ECO:0000256" key="1">
    <source>
        <dbReference type="SAM" id="SignalP"/>
    </source>
</evidence>
<reference evidence="2" key="1">
    <citation type="submission" date="2019-05" db="EMBL/GenBank/DDBJ databases">
        <authorList>
            <person name="Yang H."/>
        </authorList>
    </citation>
    <scope>NUCLEOTIDE SEQUENCE</scope>
</reference>
<proteinExistence type="evidence at transcript level"/>